<evidence type="ECO:0000256" key="3">
    <source>
        <dbReference type="ARBA" id="ARBA00022475"/>
    </source>
</evidence>
<feature type="transmembrane region" description="Helical" evidence="7">
    <location>
        <begin position="7"/>
        <end position="30"/>
    </location>
</feature>
<dbReference type="PANTHER" id="PTHR30183:SF3">
    <property type="entry name" value="MOLYBDENUM TRANSPORT SYSTEM PERMEASE PROTEIN MODB"/>
    <property type="match status" value="1"/>
</dbReference>
<dbReference type="CDD" id="cd06261">
    <property type="entry name" value="TM_PBP2"/>
    <property type="match status" value="1"/>
</dbReference>
<dbReference type="STRING" id="760142.Hipma_0783"/>
<dbReference type="InParanoid" id="F2LVG9"/>
<comment type="similarity">
    <text evidence="7">Belongs to the binding-protein-dependent transport system permease family.</text>
</comment>
<dbReference type="Pfam" id="PF00528">
    <property type="entry name" value="BPD_transp_1"/>
    <property type="match status" value="1"/>
</dbReference>
<reference evidence="10" key="2">
    <citation type="submission" date="2011-03" db="EMBL/GenBank/DDBJ databases">
        <title>The complete genome of Hippea maritima DSM 10411.</title>
        <authorList>
            <consortium name="US DOE Joint Genome Institute (JGI-PGF)"/>
            <person name="Lucas S."/>
            <person name="Copeland A."/>
            <person name="Lapidus A."/>
            <person name="Bruce D."/>
            <person name="Goodwin L."/>
            <person name="Pitluck S."/>
            <person name="Peters L."/>
            <person name="Kyrpides N."/>
            <person name="Mavromatis K."/>
            <person name="Pagani I."/>
            <person name="Ivanova N."/>
            <person name="Mikhailova N."/>
            <person name="Lu M."/>
            <person name="Detter J.C."/>
            <person name="Tapia R."/>
            <person name="Han C."/>
            <person name="Land M."/>
            <person name="Hauser L."/>
            <person name="Markowitz V."/>
            <person name="Cheng J.-F."/>
            <person name="Hugenholtz P."/>
            <person name="Woyke T."/>
            <person name="Wu D."/>
            <person name="Spring S."/>
            <person name="Schroeder M."/>
            <person name="Brambilla E."/>
            <person name="Klenk H.-P."/>
            <person name="Eisen J.A."/>
        </authorList>
    </citation>
    <scope>NUCLEOTIDE SEQUENCE [LARGE SCALE GENOMIC DNA]</scope>
    <source>
        <strain evidence="10">ATCC 700847 / DSM 10411 / MH2</strain>
    </source>
</reference>
<dbReference type="SUPFAM" id="SSF161098">
    <property type="entry name" value="MetI-like"/>
    <property type="match status" value="1"/>
</dbReference>
<keyword evidence="4 7" id="KW-0812">Transmembrane</keyword>
<dbReference type="InterPro" id="IPR035906">
    <property type="entry name" value="MetI-like_sf"/>
</dbReference>
<evidence type="ECO:0000256" key="6">
    <source>
        <dbReference type="ARBA" id="ARBA00023136"/>
    </source>
</evidence>
<sequence length="254" mass="27837">MKIKPLNILAVILSLTLVAFLSIPLFEIIFSLPPSKLIIALKDKMILSSILLTLKVSAFATLTTTILGLPLSYILARYNFPLKGLIEGIVDVPVMIPHVAAGIALLMVFGSEGIFGEAFQKLGITFLDTQFGILIAMMFVSAPFFINAAKEGFKKIDTRIEQVARTLGASRFHVFLKISLPLAKKDILNGALMMWGRGLGEFGAVVIIAYHPITASVMIYDRFNSFGLDYALPVTTLLVIISLTIFIIVRFLSK</sequence>
<dbReference type="GO" id="GO:0005886">
    <property type="term" value="C:plasma membrane"/>
    <property type="evidence" value="ECO:0007669"/>
    <property type="project" value="UniProtKB-SubCell"/>
</dbReference>
<keyword evidence="6 7" id="KW-0472">Membrane</keyword>
<keyword evidence="2 7" id="KW-0813">Transport</keyword>
<comment type="subcellular location">
    <subcellularLocation>
        <location evidence="1 7">Cell membrane</location>
        <topology evidence="1 7">Multi-pass membrane protein</topology>
    </subcellularLocation>
</comment>
<dbReference type="KEGG" id="hmr:Hipma_0783"/>
<dbReference type="PROSITE" id="PS50928">
    <property type="entry name" value="ABC_TM1"/>
    <property type="match status" value="1"/>
</dbReference>
<organism evidence="9 10">
    <name type="scientific">Hippea maritima (strain ATCC 700847 / DSM 10411 / MH2)</name>
    <dbReference type="NCBI Taxonomy" id="760142"/>
    <lineage>
        <taxon>Bacteria</taxon>
        <taxon>Pseudomonadati</taxon>
        <taxon>Campylobacterota</taxon>
        <taxon>Desulfurellia</taxon>
        <taxon>Desulfurellales</taxon>
        <taxon>Hippeaceae</taxon>
        <taxon>Hippea</taxon>
    </lineage>
</organism>
<accession>F2LVG9</accession>
<dbReference type="PANTHER" id="PTHR30183">
    <property type="entry name" value="MOLYBDENUM TRANSPORT SYSTEM PERMEASE PROTEIN MODB"/>
    <property type="match status" value="1"/>
</dbReference>
<evidence type="ECO:0000256" key="4">
    <source>
        <dbReference type="ARBA" id="ARBA00022692"/>
    </source>
</evidence>
<dbReference type="eggNOG" id="COG0555">
    <property type="taxonomic scope" value="Bacteria"/>
</dbReference>
<gene>
    <name evidence="9" type="ordered locus">Hipma_0783</name>
</gene>
<name>F2LVG9_HIPMA</name>
<evidence type="ECO:0000313" key="9">
    <source>
        <dbReference type="EMBL" id="AEA33753.1"/>
    </source>
</evidence>
<evidence type="ECO:0000313" key="10">
    <source>
        <dbReference type="Proteomes" id="UP000008139"/>
    </source>
</evidence>
<evidence type="ECO:0000256" key="5">
    <source>
        <dbReference type="ARBA" id="ARBA00022989"/>
    </source>
</evidence>
<dbReference type="OrthoDB" id="9795403at2"/>
<feature type="domain" description="ABC transmembrane type-1" evidence="8">
    <location>
        <begin position="50"/>
        <end position="249"/>
    </location>
</feature>
<dbReference type="GO" id="GO:0055085">
    <property type="term" value="P:transmembrane transport"/>
    <property type="evidence" value="ECO:0007669"/>
    <property type="project" value="InterPro"/>
</dbReference>
<dbReference type="EMBL" id="CP002606">
    <property type="protein sequence ID" value="AEA33753.1"/>
    <property type="molecule type" value="Genomic_DNA"/>
</dbReference>
<evidence type="ECO:0000256" key="1">
    <source>
        <dbReference type="ARBA" id="ARBA00004651"/>
    </source>
</evidence>
<dbReference type="Proteomes" id="UP000008139">
    <property type="component" value="Chromosome"/>
</dbReference>
<keyword evidence="3" id="KW-1003">Cell membrane</keyword>
<feature type="transmembrane region" description="Helical" evidence="7">
    <location>
        <begin position="129"/>
        <end position="149"/>
    </location>
</feature>
<feature type="transmembrane region" description="Helical" evidence="7">
    <location>
        <begin position="187"/>
        <end position="210"/>
    </location>
</feature>
<dbReference type="Gene3D" id="1.10.3720.10">
    <property type="entry name" value="MetI-like"/>
    <property type="match status" value="1"/>
</dbReference>
<feature type="transmembrane region" description="Helical" evidence="7">
    <location>
        <begin position="230"/>
        <end position="252"/>
    </location>
</feature>
<dbReference type="AlphaFoldDB" id="F2LVG9"/>
<evidence type="ECO:0000259" key="8">
    <source>
        <dbReference type="PROSITE" id="PS50928"/>
    </source>
</evidence>
<keyword evidence="5 7" id="KW-1133">Transmembrane helix</keyword>
<dbReference type="FunCoup" id="F2LVG9">
    <property type="interactions" value="188"/>
</dbReference>
<proteinExistence type="inferred from homology"/>
<dbReference type="InterPro" id="IPR000515">
    <property type="entry name" value="MetI-like"/>
</dbReference>
<reference evidence="9 10" key="1">
    <citation type="journal article" date="2011" name="Stand. Genomic Sci.">
        <title>Complete genome sequence of the thermophilic sulfur-reducer Hippea maritima type strain (MH(2)).</title>
        <authorList>
            <person name="Huntemann M."/>
            <person name="Lu M."/>
            <person name="Nolan M."/>
            <person name="Lapidus A."/>
            <person name="Lucas S."/>
            <person name="Hammon N."/>
            <person name="Deshpande S."/>
            <person name="Cheng J.F."/>
            <person name="Tapia R."/>
            <person name="Han C."/>
            <person name="Goodwin L."/>
            <person name="Pitluck S."/>
            <person name="Liolios K."/>
            <person name="Pagani I."/>
            <person name="Ivanova N."/>
            <person name="Ovchinikova G."/>
            <person name="Pati A."/>
            <person name="Chen A."/>
            <person name="Palaniappan K."/>
            <person name="Land M."/>
            <person name="Hauser L."/>
            <person name="Jeffries C.D."/>
            <person name="Detter J.C."/>
            <person name="Brambilla E.M."/>
            <person name="Rohde M."/>
            <person name="Spring S."/>
            <person name="Goker M."/>
            <person name="Woyke T."/>
            <person name="Bristow J."/>
            <person name="Eisen J.A."/>
            <person name="Markowitz V."/>
            <person name="Hugenholtz P."/>
            <person name="Kyrpides N.C."/>
            <person name="Klenk H.P."/>
            <person name="Mavromatis K."/>
        </authorList>
    </citation>
    <scope>NUCLEOTIDE SEQUENCE [LARGE SCALE GENOMIC DNA]</scope>
    <source>
        <strain evidence="10">ATCC 700847 / DSM 10411 / MH2</strain>
    </source>
</reference>
<feature type="transmembrane region" description="Helical" evidence="7">
    <location>
        <begin position="88"/>
        <end position="109"/>
    </location>
</feature>
<dbReference type="HOGENOM" id="CLU_016047_14_1_7"/>
<protein>
    <submittedName>
        <fullName evidence="9">ABC-type transporter, integral membrane subunit</fullName>
    </submittedName>
</protein>
<evidence type="ECO:0000256" key="2">
    <source>
        <dbReference type="ARBA" id="ARBA00022448"/>
    </source>
</evidence>
<dbReference type="RefSeq" id="WP_013681794.1">
    <property type="nucleotide sequence ID" value="NC_015318.1"/>
</dbReference>
<keyword evidence="10" id="KW-1185">Reference proteome</keyword>
<evidence type="ECO:0000256" key="7">
    <source>
        <dbReference type="RuleBase" id="RU363032"/>
    </source>
</evidence>
<feature type="transmembrane region" description="Helical" evidence="7">
    <location>
        <begin position="50"/>
        <end position="76"/>
    </location>
</feature>